<dbReference type="OMA" id="HILASNC"/>
<reference evidence="3" key="1">
    <citation type="submission" date="2011-07" db="EMBL/GenBank/DDBJ databases">
        <authorList>
            <consortium name="Caenorhabditis brenneri Sequencing and Analysis Consortium"/>
            <person name="Wilson R.K."/>
        </authorList>
    </citation>
    <scope>NUCLEOTIDE SEQUENCE [LARGE SCALE GENOMIC DNA]</scope>
    <source>
        <strain evidence="3">PB2801</strain>
    </source>
</reference>
<organism evidence="3">
    <name type="scientific">Caenorhabditis brenneri</name>
    <name type="common">Nematode worm</name>
    <dbReference type="NCBI Taxonomy" id="135651"/>
    <lineage>
        <taxon>Eukaryota</taxon>
        <taxon>Metazoa</taxon>
        <taxon>Ecdysozoa</taxon>
        <taxon>Nematoda</taxon>
        <taxon>Chromadorea</taxon>
        <taxon>Rhabditida</taxon>
        <taxon>Rhabditina</taxon>
        <taxon>Rhabditomorpha</taxon>
        <taxon>Rhabditoidea</taxon>
        <taxon>Rhabditidae</taxon>
        <taxon>Peloderinae</taxon>
        <taxon>Caenorhabditis</taxon>
    </lineage>
</organism>
<gene>
    <name evidence="2" type="ORF">CAEBREN_24722</name>
</gene>
<sequence length="312" mass="36479">MVKVQKLPYLALKCLISSLGPVEKIDFSLCSKKCRRAVKICTPKDSVKVTLNFTRHSHLTLNAVDCDEVSILDSDKLFKQLHHINRGNFNEIIIPWADYTCDVLNCKVNGMVFDICSQKTLSQINRWLKVRKESLQYCEIQEDFPRSHYVYILRNFDIELLNFNKNKSLKDYEWFVTIKKKLCLNMRDDQRVHLETILDCSCPQIEVHYGKWRRYDVYLFVSAWLRGILPDLSLFVITELDYFSLEDILRGIDATKLDDNVENRYIGIFNDNKVISGGWDIRRNDGEIATIKMSSNNGQAMFRLVSHSLFLN</sequence>
<dbReference type="PANTHER" id="PTHR21503:SF31">
    <property type="entry name" value="F-BOX DOMAIN-CONTAINING PROTEIN"/>
    <property type="match status" value="1"/>
</dbReference>
<dbReference type="EMBL" id="GL379864">
    <property type="protein sequence ID" value="EGT57688.1"/>
    <property type="molecule type" value="Genomic_DNA"/>
</dbReference>
<evidence type="ECO:0000259" key="1">
    <source>
        <dbReference type="Pfam" id="PF00646"/>
    </source>
</evidence>
<dbReference type="Proteomes" id="UP000008068">
    <property type="component" value="Unassembled WGS sequence"/>
</dbReference>
<protein>
    <recommendedName>
        <fullName evidence="1">F-box domain-containing protein</fullName>
    </recommendedName>
</protein>
<name>G0NCW7_CAEBE</name>
<dbReference type="HOGENOM" id="CLU_889142_0_0_1"/>
<evidence type="ECO:0000313" key="2">
    <source>
        <dbReference type="EMBL" id="EGT57688.1"/>
    </source>
</evidence>
<dbReference type="Pfam" id="PF00646">
    <property type="entry name" value="F-box"/>
    <property type="match status" value="1"/>
</dbReference>
<dbReference type="PANTHER" id="PTHR21503">
    <property type="entry name" value="F-BOX-CONTAINING HYPOTHETICAL PROTEIN C.ELEGANS"/>
    <property type="match status" value="1"/>
</dbReference>
<evidence type="ECO:0000313" key="3">
    <source>
        <dbReference type="Proteomes" id="UP000008068"/>
    </source>
</evidence>
<dbReference type="InParanoid" id="G0NCW7"/>
<dbReference type="AlphaFoldDB" id="G0NCW7"/>
<accession>G0NCW7</accession>
<dbReference type="InterPro" id="IPR001810">
    <property type="entry name" value="F-box_dom"/>
</dbReference>
<keyword evidence="3" id="KW-1185">Reference proteome</keyword>
<feature type="domain" description="F-box" evidence="1">
    <location>
        <begin position="6"/>
        <end position="42"/>
    </location>
</feature>
<proteinExistence type="predicted"/>